<reference evidence="13 14" key="1">
    <citation type="submission" date="2019-05" db="EMBL/GenBank/DDBJ databases">
        <title>Mikania micrantha, genome provides insights into the molecular mechanism of rapid growth.</title>
        <authorList>
            <person name="Liu B."/>
        </authorList>
    </citation>
    <scope>NUCLEOTIDE SEQUENCE [LARGE SCALE GENOMIC DNA]</scope>
    <source>
        <strain evidence="13">NLD-2019</strain>
        <tissue evidence="13">Leaf</tissue>
    </source>
</reference>
<keyword evidence="6" id="KW-0132">Cell division</keyword>
<evidence type="ECO:0000256" key="8">
    <source>
        <dbReference type="ARBA" id="ARBA00022776"/>
    </source>
</evidence>
<evidence type="ECO:0000313" key="14">
    <source>
        <dbReference type="Proteomes" id="UP000326396"/>
    </source>
</evidence>
<dbReference type="GO" id="GO:0000940">
    <property type="term" value="C:outer kinetochore"/>
    <property type="evidence" value="ECO:0007669"/>
    <property type="project" value="InterPro"/>
</dbReference>
<keyword evidence="8" id="KW-0498">Mitosis</keyword>
<evidence type="ECO:0000256" key="3">
    <source>
        <dbReference type="ARBA" id="ARBA00007716"/>
    </source>
</evidence>
<keyword evidence="14" id="KW-1185">Reference proteome</keyword>
<name>A0A5N6P212_9ASTR</name>
<evidence type="ECO:0000256" key="5">
    <source>
        <dbReference type="ARBA" id="ARBA00022490"/>
    </source>
</evidence>
<gene>
    <name evidence="13" type="ORF">E3N88_14552</name>
</gene>
<evidence type="ECO:0000256" key="1">
    <source>
        <dbReference type="ARBA" id="ARBA00004186"/>
    </source>
</evidence>
<evidence type="ECO:0000256" key="11">
    <source>
        <dbReference type="ARBA" id="ARBA00023306"/>
    </source>
</evidence>
<evidence type="ECO:0000256" key="6">
    <source>
        <dbReference type="ARBA" id="ARBA00022618"/>
    </source>
</evidence>
<sequence length="339" mass="38895">MEDSISQFRNTVARFCLHLESSSGALLQSVNRRPIPFDSASLSFVQCLNRRVSTATSDLNLLESMAFDTVSFEELLGHCNEIYKKNENYIVELEDSLSAFGYVPGSEIDEQEEDMNDSQPNTSLDLKNTMEDDSLFDDTLSLQKLGISDASLATLESEGNMIEVDPLYERVMDTEEVEKDGHSELKPFEDLKSFIDVPKYVYEGLPSYMKCLVSWEDLLAAVEKMNLHLKQKTKNDHFFTHDEVSSLNLGNKIEVDPLYERVVDIEEVEKDGHSELKPFENLKSFIDVPKYVYESLPSYMKCLVSREDLLAAVEKMNLHLKEKTKNDNFLPTKKFHHWI</sequence>
<accession>A0A5N6P212</accession>
<keyword evidence="7" id="KW-0493">Microtubule</keyword>
<keyword evidence="9" id="KW-0995">Kinetochore</keyword>
<evidence type="ECO:0000256" key="12">
    <source>
        <dbReference type="ARBA" id="ARBA00023328"/>
    </source>
</evidence>
<proteinExistence type="inferred from homology"/>
<dbReference type="GO" id="GO:0000278">
    <property type="term" value="P:mitotic cell cycle"/>
    <property type="evidence" value="ECO:0007669"/>
    <property type="project" value="TreeGrafter"/>
</dbReference>
<evidence type="ECO:0000256" key="9">
    <source>
        <dbReference type="ARBA" id="ARBA00022838"/>
    </source>
</evidence>
<comment type="subcellular location">
    <subcellularLocation>
        <location evidence="2">Chromosome</location>
        <location evidence="2">Centromere</location>
        <location evidence="2">Kinetochore</location>
    </subcellularLocation>
    <subcellularLocation>
        <location evidence="1">Cytoplasm</location>
        <location evidence="1">Cytoskeleton</location>
        <location evidence="1">Spindle</location>
    </subcellularLocation>
</comment>
<dbReference type="OrthoDB" id="552789at2759"/>
<evidence type="ECO:0000256" key="7">
    <source>
        <dbReference type="ARBA" id="ARBA00022701"/>
    </source>
</evidence>
<keyword evidence="10" id="KW-0206">Cytoskeleton</keyword>
<protein>
    <submittedName>
        <fullName evidence="13">Uncharacterized protein</fullName>
    </submittedName>
</protein>
<keyword evidence="4" id="KW-0158">Chromosome</keyword>
<dbReference type="EMBL" id="SZYD01000007">
    <property type="protein sequence ID" value="KAD5803192.1"/>
    <property type="molecule type" value="Genomic_DNA"/>
</dbReference>
<evidence type="ECO:0000256" key="2">
    <source>
        <dbReference type="ARBA" id="ARBA00004629"/>
    </source>
</evidence>
<dbReference type="GO" id="GO:0007059">
    <property type="term" value="P:chromosome segregation"/>
    <property type="evidence" value="ECO:0007669"/>
    <property type="project" value="InterPro"/>
</dbReference>
<dbReference type="PANTHER" id="PTHR48118">
    <property type="entry name" value="SPINDLE AND KINETOCHORE-ASSOCIATED PROTEIN 3"/>
    <property type="match status" value="1"/>
</dbReference>
<dbReference type="GO" id="GO:0005876">
    <property type="term" value="C:spindle microtubule"/>
    <property type="evidence" value="ECO:0007669"/>
    <property type="project" value="TreeGrafter"/>
</dbReference>
<dbReference type="InterPro" id="IPR033341">
    <property type="entry name" value="SKA3"/>
</dbReference>
<comment type="similarity">
    <text evidence="3">Belongs to the SKA3 family.</text>
</comment>
<evidence type="ECO:0000313" key="13">
    <source>
        <dbReference type="EMBL" id="KAD5803192.1"/>
    </source>
</evidence>
<comment type="caution">
    <text evidence="13">The sequence shown here is derived from an EMBL/GenBank/DDBJ whole genome shotgun (WGS) entry which is preliminary data.</text>
</comment>
<keyword evidence="5" id="KW-0963">Cytoplasm</keyword>
<keyword evidence="12" id="KW-0137">Centromere</keyword>
<dbReference type="Proteomes" id="UP000326396">
    <property type="component" value="Linkage Group LG15"/>
</dbReference>
<dbReference type="PANTHER" id="PTHR48118:SF1">
    <property type="entry name" value="SPINDLE AND KINETOCHORE-ASSOCIATED PROTEIN 3"/>
    <property type="match status" value="1"/>
</dbReference>
<dbReference type="AlphaFoldDB" id="A0A5N6P212"/>
<evidence type="ECO:0000256" key="4">
    <source>
        <dbReference type="ARBA" id="ARBA00022454"/>
    </source>
</evidence>
<keyword evidence="11" id="KW-0131">Cell cycle</keyword>
<dbReference type="GO" id="GO:0051301">
    <property type="term" value="P:cell division"/>
    <property type="evidence" value="ECO:0007669"/>
    <property type="project" value="UniProtKB-KW"/>
</dbReference>
<organism evidence="13 14">
    <name type="scientific">Mikania micrantha</name>
    <name type="common">bitter vine</name>
    <dbReference type="NCBI Taxonomy" id="192012"/>
    <lineage>
        <taxon>Eukaryota</taxon>
        <taxon>Viridiplantae</taxon>
        <taxon>Streptophyta</taxon>
        <taxon>Embryophyta</taxon>
        <taxon>Tracheophyta</taxon>
        <taxon>Spermatophyta</taxon>
        <taxon>Magnoliopsida</taxon>
        <taxon>eudicotyledons</taxon>
        <taxon>Gunneridae</taxon>
        <taxon>Pentapetalae</taxon>
        <taxon>asterids</taxon>
        <taxon>campanulids</taxon>
        <taxon>Asterales</taxon>
        <taxon>Asteraceae</taxon>
        <taxon>Asteroideae</taxon>
        <taxon>Heliantheae alliance</taxon>
        <taxon>Eupatorieae</taxon>
        <taxon>Mikania</taxon>
    </lineage>
</organism>
<evidence type="ECO:0000256" key="10">
    <source>
        <dbReference type="ARBA" id="ARBA00023212"/>
    </source>
</evidence>